<keyword evidence="6" id="KW-0472">Membrane</keyword>
<dbReference type="Pfam" id="PF08447">
    <property type="entry name" value="PAS_3"/>
    <property type="match status" value="1"/>
</dbReference>
<feature type="domain" description="Methyl-accepting transducer" evidence="11">
    <location>
        <begin position="249"/>
        <end position="485"/>
    </location>
</feature>
<dbReference type="NCBIfam" id="TIGR00229">
    <property type="entry name" value="sensory_box"/>
    <property type="match status" value="1"/>
</dbReference>
<dbReference type="InterPro" id="IPR004090">
    <property type="entry name" value="Chemotax_Me-accpt_rcpt"/>
</dbReference>
<proteinExistence type="inferred from homology"/>
<evidence type="ECO:0000256" key="6">
    <source>
        <dbReference type="ARBA" id="ARBA00023136"/>
    </source>
</evidence>
<keyword evidence="3" id="KW-0488">Methylation</keyword>
<sequence length="521" mass="56002">MRINQPLSGRERSFPAEQHLISATDTRGIITYCNDEFAEISGFTREELVGSPHNLVRHPDMPPAVFAHMWDYLKSGRSWMGIVKNRCKNGDHYWVSAYVTPIQESGRVVGYESVRSKPNSDQVRRAEALYARLNQGRPAIGRGEAFAQLARFFVLPLLGVVSGAALWSLELPGTALLLTLVLLGLQGFASLHNSSQLLGRARAVAPKTFDSPLVARTYSDASGPLALLHLALISEDARIRTALCRLGDFADQTAALAKENGRLNEQAERALQAQRNEADQAATAMHEMAASINQVSSHVQQTAQEARQASELALAGAQQSQQSRQVIEQLAQTVDGIGQSVESLAGETASIQQAASMIHAIAEQTNLLALNAAIEAARAGEQGRGFAVVADEVRALASKTRQSTDVIQGIINGLHQVTERALSVARAGSEEARNGVARVLQTEQSLQGISQTVDNIHQMAEQMAAAAEQQSLVAEDIARQINSISQATNDNAEVTGNSARLGSQLQSTAGSLHALVERFNS</sequence>
<name>A0ABU5P3M6_9PSED</name>
<dbReference type="InterPro" id="IPR013655">
    <property type="entry name" value="PAS_fold_3"/>
</dbReference>
<dbReference type="PRINTS" id="PR00260">
    <property type="entry name" value="CHEMTRNSDUCR"/>
</dbReference>
<dbReference type="Gene3D" id="1.10.287.950">
    <property type="entry name" value="Methyl-accepting chemotaxis protein"/>
    <property type="match status" value="1"/>
</dbReference>
<keyword evidence="4" id="KW-0812">Transmembrane</keyword>
<dbReference type="PROSITE" id="PS50112">
    <property type="entry name" value="PAS"/>
    <property type="match status" value="1"/>
</dbReference>
<dbReference type="PROSITE" id="PS50111">
    <property type="entry name" value="CHEMOTAXIS_TRANSDUC_2"/>
    <property type="match status" value="1"/>
</dbReference>
<organism evidence="13 14">
    <name type="scientific">Pseudomonas spirodelae</name>
    <dbReference type="NCBI Taxonomy" id="3101751"/>
    <lineage>
        <taxon>Bacteria</taxon>
        <taxon>Pseudomonadati</taxon>
        <taxon>Pseudomonadota</taxon>
        <taxon>Gammaproteobacteria</taxon>
        <taxon>Pseudomonadales</taxon>
        <taxon>Pseudomonadaceae</taxon>
        <taxon>Pseudomonas</taxon>
    </lineage>
</organism>
<keyword evidence="7 9" id="KW-0807">Transducer</keyword>
<evidence type="ECO:0000256" key="8">
    <source>
        <dbReference type="ARBA" id="ARBA00029447"/>
    </source>
</evidence>
<evidence type="ECO:0000256" key="1">
    <source>
        <dbReference type="ARBA" id="ARBA00004236"/>
    </source>
</evidence>
<evidence type="ECO:0000256" key="7">
    <source>
        <dbReference type="ARBA" id="ARBA00023224"/>
    </source>
</evidence>
<dbReference type="InterPro" id="IPR035965">
    <property type="entry name" value="PAS-like_dom_sf"/>
</dbReference>
<evidence type="ECO:0000256" key="3">
    <source>
        <dbReference type="ARBA" id="ARBA00022481"/>
    </source>
</evidence>
<dbReference type="EMBL" id="JAYEET010000001">
    <property type="protein sequence ID" value="MEA1604247.1"/>
    <property type="molecule type" value="Genomic_DNA"/>
</dbReference>
<accession>A0ABU5P3M6</accession>
<evidence type="ECO:0000256" key="9">
    <source>
        <dbReference type="PROSITE-ProRule" id="PRU00284"/>
    </source>
</evidence>
<protein>
    <submittedName>
        <fullName evidence="13">PAS domain-containing methyl-accepting chemotaxis protein</fullName>
    </submittedName>
</protein>
<gene>
    <name evidence="13" type="ORF">SOP97_00180</name>
</gene>
<reference evidence="13 14" key="1">
    <citation type="submission" date="2023-12" db="EMBL/GenBank/DDBJ databases">
        <title>Pseudomonas sp. T5W1.</title>
        <authorList>
            <person name="Maltman C."/>
        </authorList>
    </citation>
    <scope>NUCLEOTIDE SEQUENCE [LARGE SCALE GENOMIC DNA]</scope>
    <source>
        <strain evidence="13 14">T5W1</strain>
    </source>
</reference>
<comment type="similarity">
    <text evidence="8">Belongs to the methyl-accepting chemotaxis (MCP) protein family.</text>
</comment>
<evidence type="ECO:0000313" key="13">
    <source>
        <dbReference type="EMBL" id="MEA1604247.1"/>
    </source>
</evidence>
<keyword evidence="2" id="KW-1003">Cell membrane</keyword>
<feature type="coiled-coil region" evidence="10">
    <location>
        <begin position="256"/>
        <end position="284"/>
    </location>
</feature>
<dbReference type="Pfam" id="PF00015">
    <property type="entry name" value="MCPsignal"/>
    <property type="match status" value="1"/>
</dbReference>
<keyword evidence="5" id="KW-1133">Transmembrane helix</keyword>
<dbReference type="Gene3D" id="3.30.450.20">
    <property type="entry name" value="PAS domain"/>
    <property type="match status" value="1"/>
</dbReference>
<evidence type="ECO:0000256" key="5">
    <source>
        <dbReference type="ARBA" id="ARBA00022989"/>
    </source>
</evidence>
<dbReference type="PANTHER" id="PTHR32089:SF74">
    <property type="entry name" value="METHYL-ACCEPTING CHEMOTAXIS PROTEIN AER"/>
    <property type="match status" value="1"/>
</dbReference>
<keyword evidence="14" id="KW-1185">Reference proteome</keyword>
<dbReference type="SMART" id="SM00283">
    <property type="entry name" value="MA"/>
    <property type="match status" value="1"/>
</dbReference>
<evidence type="ECO:0000256" key="10">
    <source>
        <dbReference type="SAM" id="Coils"/>
    </source>
</evidence>
<dbReference type="InterPro" id="IPR004089">
    <property type="entry name" value="MCPsignal_dom"/>
</dbReference>
<evidence type="ECO:0000256" key="2">
    <source>
        <dbReference type="ARBA" id="ARBA00022475"/>
    </source>
</evidence>
<evidence type="ECO:0000256" key="4">
    <source>
        <dbReference type="ARBA" id="ARBA00022692"/>
    </source>
</evidence>
<evidence type="ECO:0000259" key="12">
    <source>
        <dbReference type="PROSITE" id="PS50112"/>
    </source>
</evidence>
<dbReference type="CDD" id="cd00130">
    <property type="entry name" value="PAS"/>
    <property type="match status" value="1"/>
</dbReference>
<dbReference type="SUPFAM" id="SSF58104">
    <property type="entry name" value="Methyl-accepting chemotaxis protein (MCP) signaling domain"/>
    <property type="match status" value="1"/>
</dbReference>
<dbReference type="PANTHER" id="PTHR32089">
    <property type="entry name" value="METHYL-ACCEPTING CHEMOTAXIS PROTEIN MCPB"/>
    <property type="match status" value="1"/>
</dbReference>
<comment type="caution">
    <text evidence="13">The sequence shown here is derived from an EMBL/GenBank/DDBJ whole genome shotgun (WGS) entry which is preliminary data.</text>
</comment>
<dbReference type="SUPFAM" id="SSF55785">
    <property type="entry name" value="PYP-like sensor domain (PAS domain)"/>
    <property type="match status" value="1"/>
</dbReference>
<dbReference type="InterPro" id="IPR000014">
    <property type="entry name" value="PAS"/>
</dbReference>
<evidence type="ECO:0000313" key="14">
    <source>
        <dbReference type="Proteomes" id="UP001292571"/>
    </source>
</evidence>
<comment type="subcellular location">
    <subcellularLocation>
        <location evidence="1">Cell membrane</location>
    </subcellularLocation>
</comment>
<feature type="domain" description="PAS" evidence="12">
    <location>
        <begin position="21"/>
        <end position="60"/>
    </location>
</feature>
<dbReference type="Proteomes" id="UP001292571">
    <property type="component" value="Unassembled WGS sequence"/>
</dbReference>
<keyword evidence="10" id="KW-0175">Coiled coil</keyword>
<evidence type="ECO:0000259" key="11">
    <source>
        <dbReference type="PROSITE" id="PS50111"/>
    </source>
</evidence>